<dbReference type="Proteomes" id="UP000239576">
    <property type="component" value="Unassembled WGS sequence"/>
</dbReference>
<evidence type="ECO:0000256" key="1">
    <source>
        <dbReference type="SAM" id="Phobius"/>
    </source>
</evidence>
<feature type="transmembrane region" description="Helical" evidence="1">
    <location>
        <begin position="256"/>
        <end position="274"/>
    </location>
</feature>
<keyword evidence="1" id="KW-1133">Transmembrane helix</keyword>
<feature type="transmembrane region" description="Helical" evidence="1">
    <location>
        <begin position="193"/>
        <end position="211"/>
    </location>
</feature>
<proteinExistence type="predicted"/>
<feature type="transmembrane region" description="Helical" evidence="1">
    <location>
        <begin position="162"/>
        <end position="186"/>
    </location>
</feature>
<feature type="transmembrane region" description="Helical" evidence="1">
    <location>
        <begin position="108"/>
        <end position="127"/>
    </location>
</feature>
<dbReference type="SUPFAM" id="SSF141571">
    <property type="entry name" value="Pentapeptide repeat-like"/>
    <property type="match status" value="2"/>
</dbReference>
<dbReference type="InterPro" id="IPR001646">
    <property type="entry name" value="5peptide_repeat"/>
</dbReference>
<evidence type="ECO:0000313" key="2">
    <source>
        <dbReference type="EMBL" id="PSB30070.1"/>
    </source>
</evidence>
<name>A0A2T1EBG1_9CYAN</name>
<sequence>MKATEVLNRYANGERDFRHANIRGQSFKGQDLSGADFTEADIRGTNFTNAILKEVNFGGAKAGLEKRWLLVQLFIALLLSLLLGGLAGFPGALIAIFFHPDSVQKYTIAPGITMLSLIVVCFVTIIYRGLTFQTLSTIAAAVVIAFAFIGACAVSVSGSGVFAYVGAAAGVSAVVVILASASAAVVALTGASAVVSALTGASAVVVIFAYAKIGLSIFGSAFASALALVGASAFAGTGTLFSLYVNWQAFKGNEKFASIYTFGVAFSAIGGTSFCGADLTKANFTKAILKSTNFTKTWKKDAQGKRQASETILEWVCWHDAKRLDRTRIGTSILANPAVRELLVTRDGYKKSYVDAKLRNTNLNGANLEQADLTWADLTCAHMRQANLKDAKLIEALALGTDFTGATFTGACLEAWNIDSHTILEGVHCQYVYLLRNQQERRPSSGDFAPGEFTKLFQEALNTVDLIFRNGVDWKAFVAAFQTVQVDNDGTELTIQSIENKGDGVVVVRVSVPEGADKAKLHSEFNLNYDLAVKALEAKYYAELKAKDEQITIYREKSADMTEILRLLANRPVTVEVNASAESKAMNDSTDKSQSVNIGGNVTGSTLNLGAISGSVSNVVNQLPSAPDPAQPGIKELLIELQAAIESDADLPEKGKASALEHVKVLAEVAQDPEQPEKKGLGSQAITFLKGAASSLPDTAKLAEACTKLLPLITKALGLPF</sequence>
<dbReference type="OrthoDB" id="528457at2"/>
<dbReference type="Gene3D" id="2.160.20.80">
    <property type="entry name" value="E3 ubiquitin-protein ligase SopA"/>
    <property type="match status" value="2"/>
</dbReference>
<reference evidence="2 3" key="2">
    <citation type="submission" date="2018-03" db="EMBL/GenBank/DDBJ databases">
        <title>The ancient ancestry and fast evolution of plastids.</title>
        <authorList>
            <person name="Moore K.R."/>
            <person name="Magnabosco C."/>
            <person name="Momper L."/>
            <person name="Gold D.A."/>
            <person name="Bosak T."/>
            <person name="Fournier G.P."/>
        </authorList>
    </citation>
    <scope>NUCLEOTIDE SEQUENCE [LARGE SCALE GENOMIC DNA]</scope>
    <source>
        <strain evidence="2 3">ULC18</strain>
    </source>
</reference>
<accession>A0A2T1EBG1</accession>
<dbReference type="PANTHER" id="PTHR14136:SF17">
    <property type="entry name" value="BTB_POZ DOMAIN-CONTAINING PROTEIN KCTD9"/>
    <property type="match status" value="1"/>
</dbReference>
<keyword evidence="1" id="KW-0812">Transmembrane</keyword>
<protein>
    <recommendedName>
        <fullName evidence="4">Pentapeptide repeat-containing protein</fullName>
    </recommendedName>
</protein>
<organism evidence="2 3">
    <name type="scientific">Stenomitos frigidus ULC18</name>
    <dbReference type="NCBI Taxonomy" id="2107698"/>
    <lineage>
        <taxon>Bacteria</taxon>
        <taxon>Bacillati</taxon>
        <taxon>Cyanobacteriota</taxon>
        <taxon>Cyanophyceae</taxon>
        <taxon>Leptolyngbyales</taxon>
        <taxon>Leptolyngbyaceae</taxon>
        <taxon>Stenomitos</taxon>
    </lineage>
</organism>
<dbReference type="Pfam" id="PF00805">
    <property type="entry name" value="Pentapeptide"/>
    <property type="match status" value="3"/>
</dbReference>
<feature type="transmembrane region" description="Helical" evidence="1">
    <location>
        <begin position="217"/>
        <end position="244"/>
    </location>
</feature>
<dbReference type="InterPro" id="IPR051082">
    <property type="entry name" value="Pentapeptide-BTB/POZ_domain"/>
</dbReference>
<keyword evidence="1" id="KW-0472">Membrane</keyword>
<comment type="caution">
    <text evidence="2">The sequence shown here is derived from an EMBL/GenBank/DDBJ whole genome shotgun (WGS) entry which is preliminary data.</text>
</comment>
<keyword evidence="3" id="KW-1185">Reference proteome</keyword>
<gene>
    <name evidence="2" type="ORF">C7B82_09885</name>
</gene>
<evidence type="ECO:0000313" key="3">
    <source>
        <dbReference type="Proteomes" id="UP000239576"/>
    </source>
</evidence>
<dbReference type="AlphaFoldDB" id="A0A2T1EBG1"/>
<dbReference type="RefSeq" id="WP_106256135.1">
    <property type="nucleotide sequence ID" value="NZ_CAWNSW010000006.1"/>
</dbReference>
<feature type="transmembrane region" description="Helical" evidence="1">
    <location>
        <begin position="134"/>
        <end position="156"/>
    </location>
</feature>
<dbReference type="PANTHER" id="PTHR14136">
    <property type="entry name" value="BTB_POZ DOMAIN-CONTAINING PROTEIN KCTD9"/>
    <property type="match status" value="1"/>
</dbReference>
<reference evidence="3" key="1">
    <citation type="submission" date="2018-02" db="EMBL/GenBank/DDBJ databases">
        <authorList>
            <person name="Moore K."/>
            <person name="Momper L."/>
        </authorList>
    </citation>
    <scope>NUCLEOTIDE SEQUENCE [LARGE SCALE GENOMIC DNA]</scope>
    <source>
        <strain evidence="3">ULC18</strain>
    </source>
</reference>
<feature type="transmembrane region" description="Helical" evidence="1">
    <location>
        <begin position="69"/>
        <end position="96"/>
    </location>
</feature>
<dbReference type="EMBL" id="PVWK01000056">
    <property type="protein sequence ID" value="PSB30070.1"/>
    <property type="molecule type" value="Genomic_DNA"/>
</dbReference>
<evidence type="ECO:0008006" key="4">
    <source>
        <dbReference type="Google" id="ProtNLM"/>
    </source>
</evidence>